<accession>A0A2T5ANS5</accession>
<name>A0A2T5ANS5_MYCDI</name>
<comment type="caution">
    <text evidence="1">The sequence shown here is derived from an EMBL/GenBank/DDBJ whole genome shotgun (WGS) entry which is preliminary data.</text>
</comment>
<evidence type="ECO:0000313" key="2">
    <source>
        <dbReference type="Proteomes" id="UP000241247"/>
    </source>
</evidence>
<dbReference type="Proteomes" id="UP000241247">
    <property type="component" value="Unassembled WGS sequence"/>
</dbReference>
<dbReference type="OrthoDB" id="8452755at2"/>
<dbReference type="AlphaFoldDB" id="A0A2T5ANS5"/>
<reference evidence="1 2" key="1">
    <citation type="submission" date="2018-04" db="EMBL/GenBank/DDBJ databases">
        <title>Genomic Encyclopedia of Type Strains, Phase IV (KMG-IV): sequencing the most valuable type-strain genomes for metagenomic binning, comparative biology and taxonomic classification.</title>
        <authorList>
            <person name="Goeker M."/>
        </authorList>
    </citation>
    <scope>NUCLEOTIDE SEQUENCE [LARGE SCALE GENOMIC DNA]</scope>
    <source>
        <strain evidence="1 2">DSM 7138</strain>
    </source>
</reference>
<proteinExistence type="predicted"/>
<gene>
    <name evidence="1" type="ORF">C7449_11210</name>
</gene>
<sequence>MIEDDDFIVGSGDYLRDRGYLGSAKAREILLRLTAVSMEQQGIPQSEVARLTILQQSLLDELDELIDDAEGLAELDQGKKVRN</sequence>
<dbReference type="EMBL" id="PZZZ01000012">
    <property type="protein sequence ID" value="PTM88378.1"/>
    <property type="molecule type" value="Genomic_DNA"/>
</dbReference>
<evidence type="ECO:0000313" key="1">
    <source>
        <dbReference type="EMBL" id="PTM88378.1"/>
    </source>
</evidence>
<protein>
    <submittedName>
        <fullName evidence="1">Uncharacterized protein</fullName>
    </submittedName>
</protein>
<keyword evidence="2" id="KW-1185">Reference proteome</keyword>
<organism evidence="1 2">
    <name type="scientific">Mycoplana dimorpha</name>
    <dbReference type="NCBI Taxonomy" id="28320"/>
    <lineage>
        <taxon>Bacteria</taxon>
        <taxon>Pseudomonadati</taxon>
        <taxon>Pseudomonadota</taxon>
        <taxon>Alphaproteobacteria</taxon>
        <taxon>Hyphomicrobiales</taxon>
        <taxon>Rhizobiaceae</taxon>
        <taxon>Mycoplana</taxon>
    </lineage>
</organism>
<dbReference type="RefSeq" id="WP_108004800.1">
    <property type="nucleotide sequence ID" value="NZ_JBHEEX010000026.1"/>
</dbReference>